<dbReference type="PANTHER" id="PTHR13161">
    <property type="entry name" value="SPLICING FACTOR SUPPRESSOR OF WHITE APRICOT"/>
    <property type="match status" value="1"/>
</dbReference>
<evidence type="ECO:0000313" key="5">
    <source>
        <dbReference type="EMBL" id="KAI2653645.1"/>
    </source>
</evidence>
<sequence length="602" mass="66441">MRWEACERSVCKLAAFPLAAALPRRAPTPSGAVMWQEARKHERKLRGMMVDYKRRGERRREYYEKIKKDPAQFLQVHGRAYKIHLDSAVALAAESPLNMMPWQGDTSNMIDRFDVRAHLDYIPTYTPTLLNTTTPEQESEERKCNYERYRGLVQNDFANISEEQCLYQIYVDELYGGLQKPNEDEKKKLAEKKAQIGYTYEDSTVTEPDEQTEKGNEDDSENSESEEDEVIPDIDVEVDVDELNPEQVTDINKMATTYGMADGDFVWMLRKDKEEVEAIKHAKALEAEKAMYSGRRSRRQRREFREKYMKGRQISPPRPESDSSSESRSRSRTPGNDKITFITSFGGSDDEGASAAQAPPAAASSHTSSNTAAEDGLPPVTHPIPPAPLHIGPHAHHRVPAGVVVLVGAGIGTADTPGLDLALAGGLTHVHGNAVEELVRGDDTTGQDLVPQIGVETEIVKETETGTGGGATQAVDEPGKRASRSRSRSGDRYRSRSSAYRRGGSISQSPSRSPAASRSLSPSSHSAPPASATADKLRKPENPGGKETGAAKVSKNLIYLEFVAKDSASLTPDRLMQLTIKLGLLPISWLLIEPLLSFEMCF</sequence>
<evidence type="ECO:0000313" key="6">
    <source>
        <dbReference type="Proteomes" id="UP000830375"/>
    </source>
</evidence>
<dbReference type="EMBL" id="JACTAM010000018">
    <property type="protein sequence ID" value="KAI2653645.1"/>
    <property type="molecule type" value="Genomic_DNA"/>
</dbReference>
<dbReference type="Pfam" id="PF09750">
    <property type="entry name" value="DRY_EERY"/>
    <property type="match status" value="1"/>
</dbReference>
<gene>
    <name evidence="5" type="ORF">H4Q32_013959</name>
</gene>
<organism evidence="5 6">
    <name type="scientific">Labeo rohita</name>
    <name type="common">Indian major carp</name>
    <name type="synonym">Cyprinus rohita</name>
    <dbReference type="NCBI Taxonomy" id="84645"/>
    <lineage>
        <taxon>Eukaryota</taxon>
        <taxon>Metazoa</taxon>
        <taxon>Chordata</taxon>
        <taxon>Craniata</taxon>
        <taxon>Vertebrata</taxon>
        <taxon>Euteleostomi</taxon>
        <taxon>Actinopterygii</taxon>
        <taxon>Neopterygii</taxon>
        <taxon>Teleostei</taxon>
        <taxon>Ostariophysi</taxon>
        <taxon>Cypriniformes</taxon>
        <taxon>Cyprinidae</taxon>
        <taxon>Labeoninae</taxon>
        <taxon>Labeonini</taxon>
        <taxon>Labeo</taxon>
    </lineage>
</organism>
<name>A0ABQ8LSM7_LABRO</name>
<keyword evidence="6" id="KW-1185">Reference proteome</keyword>
<keyword evidence="2" id="KW-0508">mRNA splicing</keyword>
<evidence type="ECO:0000259" key="4">
    <source>
        <dbReference type="SMART" id="SM01141"/>
    </source>
</evidence>
<evidence type="ECO:0000256" key="3">
    <source>
        <dbReference type="SAM" id="MobiDB-lite"/>
    </source>
</evidence>
<dbReference type="Proteomes" id="UP000830375">
    <property type="component" value="Unassembled WGS sequence"/>
</dbReference>
<feature type="compositionally biased region" description="Basic and acidic residues" evidence="3">
    <location>
        <begin position="319"/>
        <end position="329"/>
    </location>
</feature>
<feature type="domain" description="Suppressor of white apricot N-terminal" evidence="4">
    <location>
        <begin position="72"/>
        <end position="204"/>
    </location>
</feature>
<dbReference type="InterPro" id="IPR019147">
    <property type="entry name" value="SWAP_N_domain"/>
</dbReference>
<feature type="compositionally biased region" description="Low complexity" evidence="3">
    <location>
        <begin position="496"/>
        <end position="532"/>
    </location>
</feature>
<evidence type="ECO:0000256" key="1">
    <source>
        <dbReference type="ARBA" id="ARBA00022664"/>
    </source>
</evidence>
<keyword evidence="1" id="KW-0507">mRNA processing</keyword>
<feature type="region of interest" description="Disordered" evidence="3">
    <location>
        <begin position="199"/>
        <end position="231"/>
    </location>
</feature>
<proteinExistence type="predicted"/>
<accession>A0ABQ8LSM7</accession>
<dbReference type="PANTHER" id="PTHR13161:SF4">
    <property type="entry name" value="CLK4-ASSOCIATING SERINE_ARGININE RICH PROTEIN"/>
    <property type="match status" value="1"/>
</dbReference>
<feature type="region of interest" description="Disordered" evidence="3">
    <location>
        <begin position="307"/>
        <end position="393"/>
    </location>
</feature>
<feature type="compositionally biased region" description="Acidic residues" evidence="3">
    <location>
        <begin position="218"/>
        <end position="231"/>
    </location>
</feature>
<reference evidence="5 6" key="1">
    <citation type="submission" date="2022-01" db="EMBL/GenBank/DDBJ databases">
        <title>A high-quality chromosome-level genome assembly of rohu carp, Labeo rohita.</title>
        <authorList>
            <person name="Arick M.A. II"/>
            <person name="Hsu C.-Y."/>
            <person name="Magbanua Z."/>
            <person name="Pechanova O."/>
            <person name="Grover C."/>
            <person name="Miller E."/>
            <person name="Thrash A."/>
            <person name="Ezzel L."/>
            <person name="Alam S."/>
            <person name="Benzie J."/>
            <person name="Hamilton M."/>
            <person name="Karsi A."/>
            <person name="Lawrence M.L."/>
            <person name="Peterson D.G."/>
        </authorList>
    </citation>
    <scope>NUCLEOTIDE SEQUENCE [LARGE SCALE GENOMIC DNA]</scope>
    <source>
        <strain evidence="6">BAU-BD-2019</strain>
        <tissue evidence="5">Blood</tissue>
    </source>
</reference>
<feature type="region of interest" description="Disordered" evidence="3">
    <location>
        <begin position="459"/>
        <end position="549"/>
    </location>
</feature>
<protein>
    <submittedName>
        <fullName evidence="5">CLK4-associating serine/arginine rich protein</fullName>
    </submittedName>
</protein>
<feature type="compositionally biased region" description="Low complexity" evidence="3">
    <location>
        <begin position="353"/>
        <end position="373"/>
    </location>
</feature>
<evidence type="ECO:0000256" key="2">
    <source>
        <dbReference type="ARBA" id="ARBA00023187"/>
    </source>
</evidence>
<dbReference type="SMART" id="SM01141">
    <property type="entry name" value="DRY_EERY"/>
    <property type="match status" value="1"/>
</dbReference>
<comment type="caution">
    <text evidence="5">The sequence shown here is derived from an EMBL/GenBank/DDBJ whole genome shotgun (WGS) entry which is preliminary data.</text>
</comment>
<dbReference type="InterPro" id="IPR040397">
    <property type="entry name" value="SWAP"/>
</dbReference>